<organism evidence="3 4">
    <name type="scientific">Nothophoma quercina</name>
    <dbReference type="NCBI Taxonomy" id="749835"/>
    <lineage>
        <taxon>Eukaryota</taxon>
        <taxon>Fungi</taxon>
        <taxon>Dikarya</taxon>
        <taxon>Ascomycota</taxon>
        <taxon>Pezizomycotina</taxon>
        <taxon>Dothideomycetes</taxon>
        <taxon>Pleosporomycetidae</taxon>
        <taxon>Pleosporales</taxon>
        <taxon>Pleosporineae</taxon>
        <taxon>Didymellaceae</taxon>
        <taxon>Nothophoma</taxon>
    </lineage>
</organism>
<proteinExistence type="predicted"/>
<feature type="region of interest" description="Disordered" evidence="2">
    <location>
        <begin position="1"/>
        <end position="26"/>
    </location>
</feature>
<dbReference type="EMBL" id="JAKIXB020000018">
    <property type="protein sequence ID" value="KAL1600347.1"/>
    <property type="molecule type" value="Genomic_DNA"/>
</dbReference>
<feature type="coiled-coil region" evidence="1">
    <location>
        <begin position="178"/>
        <end position="205"/>
    </location>
</feature>
<evidence type="ECO:0000313" key="4">
    <source>
        <dbReference type="Proteomes" id="UP001521222"/>
    </source>
</evidence>
<reference evidence="3 4" key="1">
    <citation type="submission" date="2024-02" db="EMBL/GenBank/DDBJ databases">
        <title>De novo assembly and annotation of 12 fungi associated with fruit tree decline syndrome in Ontario, Canada.</title>
        <authorList>
            <person name="Sulman M."/>
            <person name="Ellouze W."/>
            <person name="Ilyukhin E."/>
        </authorList>
    </citation>
    <scope>NUCLEOTIDE SEQUENCE [LARGE SCALE GENOMIC DNA]</scope>
    <source>
        <strain evidence="3 4">M97-236</strain>
    </source>
</reference>
<name>A0ABR3R7L0_9PLEO</name>
<feature type="region of interest" description="Disordered" evidence="2">
    <location>
        <begin position="42"/>
        <end position="72"/>
    </location>
</feature>
<evidence type="ECO:0000313" key="3">
    <source>
        <dbReference type="EMBL" id="KAL1600347.1"/>
    </source>
</evidence>
<keyword evidence="1" id="KW-0175">Coiled coil</keyword>
<protein>
    <submittedName>
        <fullName evidence="3">Uncharacterized protein</fullName>
    </submittedName>
</protein>
<accession>A0ABR3R7L0</accession>
<dbReference type="Proteomes" id="UP001521222">
    <property type="component" value="Unassembled WGS sequence"/>
</dbReference>
<gene>
    <name evidence="3" type="ORF">SLS59_005974</name>
</gene>
<evidence type="ECO:0000256" key="1">
    <source>
        <dbReference type="SAM" id="Coils"/>
    </source>
</evidence>
<evidence type="ECO:0000256" key="2">
    <source>
        <dbReference type="SAM" id="MobiDB-lite"/>
    </source>
</evidence>
<keyword evidence="4" id="KW-1185">Reference proteome</keyword>
<comment type="caution">
    <text evidence="3">The sequence shown here is derived from an EMBL/GenBank/DDBJ whole genome shotgun (WGS) entry which is preliminary data.</text>
</comment>
<sequence>MEGKAATSALQRRSRDAFKTPNITKPAKKAVTISAAGVFQKRKLDTPQLRDSSRSPQKSNAKKTRVKRQEEEVHPLALAFKETSEEYRRHLYSNAVTTINKDLDRLLAKLHESNIQVASSDPAVSGSQASPLKLTAPAKYQRNLQKISTPFSGYRYNLSRTNTAGEVERVQVTLQDRFQAFEERMQAETEDIKELQRQWESVVAEIFQLGVASLGDSDIAALLSTAETAVNASSPASKPDSTLFVPEHGSEIKQGKSKRKRVSFAGPDMMSLFPEFLLHASAQQRKPVPATPELPHEEVQQYEADIMGLGKQHIADLERLEKEHNAWWERKQKQLANTFLQD</sequence>